<evidence type="ECO:0000259" key="2">
    <source>
        <dbReference type="SMART" id="SM00331"/>
    </source>
</evidence>
<dbReference type="PANTHER" id="PTHR43102:SF2">
    <property type="entry name" value="GAF DOMAIN-CONTAINING PROTEIN"/>
    <property type="match status" value="1"/>
</dbReference>
<dbReference type="AlphaFoldDB" id="A0A512IDS4"/>
<evidence type="ECO:0000313" key="3">
    <source>
        <dbReference type="EMBL" id="GEO95839.1"/>
    </source>
</evidence>
<gene>
    <name evidence="3" type="ORF">KTU01_19620</name>
</gene>
<sequence>MAPDVPDTAGTAETTEATEAARVEALHALEILDTPREERYDRIVRLAQRVFDVPMVAVNFIDADRQWTKAETGLAGLGSTPSGDSMCRHTVQQPDTLIVPDATADDRFRENVFVRRDPHVRFYAGQPLRAPGGERVGSLCLFDTRPRRLSADQQSLLQEMAGWVERELELQRELDRAAEVQQVLMPRTAPHVAGYELAGRCVPAREIGGDFFAWHPVDGDRLQLHVADVMGKGIPAALIAASVRAMLVGAAQFNDQRTAFARVATASADLLSDTGAFVTAFSARLDPATGRLDYVDAGHGLAFVFTAGGHRRLERSGPPLGIFLDDSWDAHSTVLQPGETLVVVSDGFLDFFPSLEETLERALRADPTGMAAQELVDRAIGFARRHGHPDDVTVVVLRRLRQEDPTA</sequence>
<evidence type="ECO:0000259" key="1">
    <source>
        <dbReference type="SMART" id="SM00065"/>
    </source>
</evidence>
<evidence type="ECO:0000313" key="4">
    <source>
        <dbReference type="Proteomes" id="UP000321103"/>
    </source>
</evidence>
<dbReference type="Gene3D" id="3.60.40.10">
    <property type="entry name" value="PPM-type phosphatase domain"/>
    <property type="match status" value="1"/>
</dbReference>
<dbReference type="Pfam" id="PF07228">
    <property type="entry name" value="SpoIIE"/>
    <property type="match status" value="1"/>
</dbReference>
<protein>
    <recommendedName>
        <fullName evidence="5">PPM-type phosphatase domain-containing protein</fullName>
    </recommendedName>
</protein>
<dbReference type="PANTHER" id="PTHR43102">
    <property type="entry name" value="SLR1143 PROTEIN"/>
    <property type="match status" value="1"/>
</dbReference>
<dbReference type="SMART" id="SM00065">
    <property type="entry name" value="GAF"/>
    <property type="match status" value="1"/>
</dbReference>
<name>A0A512IDS4_9MICC</name>
<dbReference type="SUPFAM" id="SSF81606">
    <property type="entry name" value="PP2C-like"/>
    <property type="match status" value="1"/>
</dbReference>
<dbReference type="InterPro" id="IPR003018">
    <property type="entry name" value="GAF"/>
</dbReference>
<dbReference type="InterPro" id="IPR036457">
    <property type="entry name" value="PPM-type-like_dom_sf"/>
</dbReference>
<keyword evidence="4" id="KW-1185">Reference proteome</keyword>
<dbReference type="SMART" id="SM00331">
    <property type="entry name" value="PP2C_SIG"/>
    <property type="match status" value="1"/>
</dbReference>
<accession>A0A512IDS4</accession>
<organism evidence="3 4">
    <name type="scientific">Kocuria turfanensis</name>
    <dbReference type="NCBI Taxonomy" id="388357"/>
    <lineage>
        <taxon>Bacteria</taxon>
        <taxon>Bacillati</taxon>
        <taxon>Actinomycetota</taxon>
        <taxon>Actinomycetes</taxon>
        <taxon>Micrococcales</taxon>
        <taxon>Micrococcaceae</taxon>
        <taxon>Kocuria</taxon>
    </lineage>
</organism>
<feature type="domain" description="GAF" evidence="1">
    <location>
        <begin position="35"/>
        <end position="178"/>
    </location>
</feature>
<dbReference type="InterPro" id="IPR001932">
    <property type="entry name" value="PPM-type_phosphatase-like_dom"/>
</dbReference>
<proteinExistence type="predicted"/>
<dbReference type="Proteomes" id="UP000321103">
    <property type="component" value="Unassembled WGS sequence"/>
</dbReference>
<dbReference type="InterPro" id="IPR029016">
    <property type="entry name" value="GAF-like_dom_sf"/>
</dbReference>
<dbReference type="RefSeq" id="WP_062736412.1">
    <property type="nucleotide sequence ID" value="NZ_BJZS01000052.1"/>
</dbReference>
<dbReference type="STRING" id="388357.GCA_001580365_02997"/>
<dbReference type="Gene3D" id="3.30.450.40">
    <property type="match status" value="1"/>
</dbReference>
<dbReference type="EMBL" id="BJZS01000052">
    <property type="protein sequence ID" value="GEO95839.1"/>
    <property type="molecule type" value="Genomic_DNA"/>
</dbReference>
<comment type="caution">
    <text evidence="3">The sequence shown here is derived from an EMBL/GenBank/DDBJ whole genome shotgun (WGS) entry which is preliminary data.</text>
</comment>
<evidence type="ECO:0008006" key="5">
    <source>
        <dbReference type="Google" id="ProtNLM"/>
    </source>
</evidence>
<feature type="domain" description="PPM-type phosphatase" evidence="2">
    <location>
        <begin position="192"/>
        <end position="399"/>
    </location>
</feature>
<dbReference type="Pfam" id="PF01590">
    <property type="entry name" value="GAF"/>
    <property type="match status" value="1"/>
</dbReference>
<dbReference type="SUPFAM" id="SSF55781">
    <property type="entry name" value="GAF domain-like"/>
    <property type="match status" value="1"/>
</dbReference>
<reference evidence="3 4" key="1">
    <citation type="submission" date="2019-07" db="EMBL/GenBank/DDBJ databases">
        <title>Whole genome shotgun sequence of Kocuria turfanensis NBRC 107627.</title>
        <authorList>
            <person name="Hosoyama A."/>
            <person name="Uohara A."/>
            <person name="Ohji S."/>
            <person name="Ichikawa N."/>
        </authorList>
    </citation>
    <scope>NUCLEOTIDE SEQUENCE [LARGE SCALE GENOMIC DNA]</scope>
    <source>
        <strain evidence="3 4">NBRC 107627</strain>
    </source>
</reference>